<evidence type="ECO:0000313" key="8">
    <source>
        <dbReference type="EMBL" id="MFC3882274.1"/>
    </source>
</evidence>
<dbReference type="EMBL" id="JBHRZT010000007">
    <property type="protein sequence ID" value="MFC3882274.1"/>
    <property type="molecule type" value="Genomic_DNA"/>
</dbReference>
<sequence>MVLKDFFINFSILCTGIFLIHQYLYRTKVSSMSPTKRRNLVGVLQGGFGVLLMQFGIPLEGGVLIDLRSIPMMIAAYLGGWVSTLVATSIIIICGLALYPISHSALVNIVVLTVSAIAFSFISHSSMKIEKKWIFMAVSFVAILGITIDFVIPDFRKALIVFAQYALAVVCATYGTYLFKSYLWRSDDDYARLKEGAEKDSLTGLNNVRLFNHAIDSAFLKVKEHQEELSLLYIDIDHFKQVNDMYGHPAGDKVLQQIGHILMQSCRSVDVVSRNGGEEFSVIMPACDSASARTIAERIRKNVEQSVFLINEDVELKVTVSIGSATVNQKNMISVRQLIHQADEGLYMAKRTGRNWIFHYPHLESYTV</sequence>
<dbReference type="InterPro" id="IPR011620">
    <property type="entry name" value="Sig_transdc_His_kinase_LytS_TM"/>
</dbReference>
<feature type="transmembrane region" description="Helical" evidence="6">
    <location>
        <begin position="74"/>
        <end position="99"/>
    </location>
</feature>
<feature type="domain" description="GGDEF" evidence="7">
    <location>
        <begin position="227"/>
        <end position="362"/>
    </location>
</feature>
<comment type="subcellular location">
    <subcellularLocation>
        <location evidence="1">Cell membrane</location>
        <topology evidence="1">Multi-pass membrane protein</topology>
    </subcellularLocation>
</comment>
<dbReference type="CDD" id="cd01949">
    <property type="entry name" value="GGDEF"/>
    <property type="match status" value="1"/>
</dbReference>
<feature type="transmembrane region" description="Helical" evidence="6">
    <location>
        <begin position="158"/>
        <end position="179"/>
    </location>
</feature>
<evidence type="ECO:0000313" key="9">
    <source>
        <dbReference type="Proteomes" id="UP001595752"/>
    </source>
</evidence>
<keyword evidence="5 6" id="KW-0472">Membrane</keyword>
<dbReference type="Proteomes" id="UP001595752">
    <property type="component" value="Unassembled WGS sequence"/>
</dbReference>
<feature type="transmembrane region" description="Helical" evidence="6">
    <location>
        <begin position="105"/>
        <end position="122"/>
    </location>
</feature>
<name>A0ABV8AX82_9BACI</name>
<dbReference type="PANTHER" id="PTHR45138">
    <property type="entry name" value="REGULATORY COMPONENTS OF SENSORY TRANSDUCTION SYSTEM"/>
    <property type="match status" value="1"/>
</dbReference>
<protein>
    <submittedName>
        <fullName evidence="8">Diguanylate cyclase</fullName>
        <ecNumber evidence="8">2.7.7.65</ecNumber>
    </submittedName>
</protein>
<feature type="transmembrane region" description="Helical" evidence="6">
    <location>
        <begin position="45"/>
        <end position="67"/>
    </location>
</feature>
<dbReference type="InterPro" id="IPR050469">
    <property type="entry name" value="Diguanylate_Cyclase"/>
</dbReference>
<organism evidence="8 9">
    <name type="scientific">Bacillus songklensis</name>
    <dbReference type="NCBI Taxonomy" id="1069116"/>
    <lineage>
        <taxon>Bacteria</taxon>
        <taxon>Bacillati</taxon>
        <taxon>Bacillota</taxon>
        <taxon>Bacilli</taxon>
        <taxon>Bacillales</taxon>
        <taxon>Bacillaceae</taxon>
        <taxon>Bacillus</taxon>
    </lineage>
</organism>
<keyword evidence="4 6" id="KW-1133">Transmembrane helix</keyword>
<keyword evidence="8" id="KW-0808">Transferase</keyword>
<feature type="transmembrane region" description="Helical" evidence="6">
    <location>
        <begin position="134"/>
        <end position="152"/>
    </location>
</feature>
<dbReference type="Pfam" id="PF07694">
    <property type="entry name" value="5TM-5TMR_LYT"/>
    <property type="match status" value="1"/>
</dbReference>
<evidence type="ECO:0000256" key="1">
    <source>
        <dbReference type="ARBA" id="ARBA00004651"/>
    </source>
</evidence>
<evidence type="ECO:0000256" key="6">
    <source>
        <dbReference type="SAM" id="Phobius"/>
    </source>
</evidence>
<evidence type="ECO:0000256" key="5">
    <source>
        <dbReference type="ARBA" id="ARBA00023136"/>
    </source>
</evidence>
<dbReference type="PANTHER" id="PTHR45138:SF9">
    <property type="entry name" value="DIGUANYLATE CYCLASE DGCM-RELATED"/>
    <property type="match status" value="1"/>
</dbReference>
<proteinExistence type="predicted"/>
<keyword evidence="9" id="KW-1185">Reference proteome</keyword>
<dbReference type="GO" id="GO:0052621">
    <property type="term" value="F:diguanylate cyclase activity"/>
    <property type="evidence" value="ECO:0007669"/>
    <property type="project" value="UniProtKB-EC"/>
</dbReference>
<evidence type="ECO:0000256" key="2">
    <source>
        <dbReference type="ARBA" id="ARBA00022475"/>
    </source>
</evidence>
<evidence type="ECO:0000259" key="7">
    <source>
        <dbReference type="PROSITE" id="PS50887"/>
    </source>
</evidence>
<gene>
    <name evidence="8" type="ORF">ACFOU2_01515</name>
</gene>
<feature type="transmembrane region" description="Helical" evidence="6">
    <location>
        <begin position="7"/>
        <end position="25"/>
    </location>
</feature>
<keyword evidence="8" id="KW-0548">Nucleotidyltransferase</keyword>
<dbReference type="SUPFAM" id="SSF55073">
    <property type="entry name" value="Nucleotide cyclase"/>
    <property type="match status" value="1"/>
</dbReference>
<dbReference type="PROSITE" id="PS50887">
    <property type="entry name" value="GGDEF"/>
    <property type="match status" value="1"/>
</dbReference>
<comment type="caution">
    <text evidence="8">The sequence shown here is derived from an EMBL/GenBank/DDBJ whole genome shotgun (WGS) entry which is preliminary data.</text>
</comment>
<dbReference type="InterPro" id="IPR029787">
    <property type="entry name" value="Nucleotide_cyclase"/>
</dbReference>
<reference evidence="9" key="1">
    <citation type="journal article" date="2019" name="Int. J. Syst. Evol. Microbiol.">
        <title>The Global Catalogue of Microorganisms (GCM) 10K type strain sequencing project: providing services to taxonomists for standard genome sequencing and annotation.</title>
        <authorList>
            <consortium name="The Broad Institute Genomics Platform"/>
            <consortium name="The Broad Institute Genome Sequencing Center for Infectious Disease"/>
            <person name="Wu L."/>
            <person name="Ma J."/>
        </authorList>
    </citation>
    <scope>NUCLEOTIDE SEQUENCE [LARGE SCALE GENOMIC DNA]</scope>
    <source>
        <strain evidence="9">CCUG 61889</strain>
    </source>
</reference>
<dbReference type="Pfam" id="PF00990">
    <property type="entry name" value="GGDEF"/>
    <property type="match status" value="1"/>
</dbReference>
<evidence type="ECO:0000256" key="3">
    <source>
        <dbReference type="ARBA" id="ARBA00022692"/>
    </source>
</evidence>
<keyword evidence="2" id="KW-1003">Cell membrane</keyword>
<dbReference type="Gene3D" id="3.30.70.270">
    <property type="match status" value="1"/>
</dbReference>
<dbReference type="RefSeq" id="WP_377911715.1">
    <property type="nucleotide sequence ID" value="NZ_JBHRZT010000007.1"/>
</dbReference>
<dbReference type="EC" id="2.7.7.65" evidence="8"/>
<accession>A0ABV8AX82</accession>
<dbReference type="SMART" id="SM00267">
    <property type="entry name" value="GGDEF"/>
    <property type="match status" value="1"/>
</dbReference>
<keyword evidence="3 6" id="KW-0812">Transmembrane</keyword>
<dbReference type="NCBIfam" id="TIGR00254">
    <property type="entry name" value="GGDEF"/>
    <property type="match status" value="1"/>
</dbReference>
<evidence type="ECO:0000256" key="4">
    <source>
        <dbReference type="ARBA" id="ARBA00022989"/>
    </source>
</evidence>
<dbReference type="InterPro" id="IPR000160">
    <property type="entry name" value="GGDEF_dom"/>
</dbReference>
<dbReference type="InterPro" id="IPR043128">
    <property type="entry name" value="Rev_trsase/Diguanyl_cyclase"/>
</dbReference>